<keyword evidence="4" id="KW-1185">Reference proteome</keyword>
<feature type="domain" description="Putative zinc-finger" evidence="2">
    <location>
        <begin position="3"/>
        <end position="37"/>
    </location>
</feature>
<dbReference type="EMBL" id="SAIY01000004">
    <property type="protein sequence ID" value="NGM13561.1"/>
    <property type="molecule type" value="Genomic_DNA"/>
</dbReference>
<dbReference type="RefSeq" id="WP_164447506.1">
    <property type="nucleotide sequence ID" value="NZ_SAIY01000004.1"/>
</dbReference>
<dbReference type="InterPro" id="IPR027383">
    <property type="entry name" value="Znf_put"/>
</dbReference>
<feature type="region of interest" description="Disordered" evidence="1">
    <location>
        <begin position="51"/>
        <end position="89"/>
    </location>
</feature>
<dbReference type="AlphaFoldDB" id="A0A6M1L3N4"/>
<feature type="compositionally biased region" description="Basic residues" evidence="1">
    <location>
        <begin position="61"/>
        <end position="73"/>
    </location>
</feature>
<gene>
    <name evidence="3" type="ORF">ENC19_13265</name>
</gene>
<evidence type="ECO:0000256" key="1">
    <source>
        <dbReference type="SAM" id="MobiDB-lite"/>
    </source>
</evidence>
<evidence type="ECO:0000259" key="2">
    <source>
        <dbReference type="Pfam" id="PF13490"/>
    </source>
</evidence>
<accession>A0A6M1L3N4</accession>
<organism evidence="3 4">
    <name type="scientific">Verrucosispora sioxanthis</name>
    <dbReference type="NCBI Taxonomy" id="2499994"/>
    <lineage>
        <taxon>Bacteria</taxon>
        <taxon>Bacillati</taxon>
        <taxon>Actinomycetota</taxon>
        <taxon>Actinomycetes</taxon>
        <taxon>Micromonosporales</taxon>
        <taxon>Micromonosporaceae</taxon>
        <taxon>Micromonospora</taxon>
    </lineage>
</organism>
<proteinExistence type="predicted"/>
<reference evidence="3 4" key="1">
    <citation type="submission" date="2020-02" db="EMBL/GenBank/DDBJ databases">
        <title>Draft Genome Sequence of Verrucosispora sp. Strain CWR15, Isolated from Gulf of Mexico Sponge.</title>
        <authorList>
            <person name="Kennedy S.J."/>
            <person name="Cella E."/>
            <person name="Azarian T."/>
            <person name="Baker B.J."/>
            <person name="Shaw L.N."/>
        </authorList>
    </citation>
    <scope>NUCLEOTIDE SEQUENCE [LARGE SCALE GENOMIC DNA]</scope>
    <source>
        <strain evidence="3 4">CWR15</strain>
    </source>
</reference>
<evidence type="ECO:0000313" key="3">
    <source>
        <dbReference type="EMBL" id="NGM13561.1"/>
    </source>
</evidence>
<sequence>MGCEAWREVLSAQLDGEATPHEQLVLRAHLAACTGCQQWLARAVEITRRVRMSGTGVSSRPNRHRPRPTRRGRRVGDRGLSTRKDLRRP</sequence>
<protein>
    <submittedName>
        <fullName evidence="3">Zf-HC2 domain-containing protein</fullName>
    </submittedName>
</protein>
<evidence type="ECO:0000313" key="4">
    <source>
        <dbReference type="Proteomes" id="UP000478148"/>
    </source>
</evidence>
<comment type="caution">
    <text evidence="3">The sequence shown here is derived from an EMBL/GenBank/DDBJ whole genome shotgun (WGS) entry which is preliminary data.</text>
</comment>
<dbReference type="Pfam" id="PF13490">
    <property type="entry name" value="zf-HC2"/>
    <property type="match status" value="1"/>
</dbReference>
<dbReference type="Proteomes" id="UP000478148">
    <property type="component" value="Unassembled WGS sequence"/>
</dbReference>
<name>A0A6M1L3N4_9ACTN</name>
<feature type="compositionally biased region" description="Basic and acidic residues" evidence="1">
    <location>
        <begin position="74"/>
        <end position="89"/>
    </location>
</feature>